<dbReference type="GO" id="GO:0006680">
    <property type="term" value="P:glucosylceramide catabolic process"/>
    <property type="evidence" value="ECO:0007669"/>
    <property type="project" value="TreeGrafter"/>
</dbReference>
<dbReference type="SUPFAM" id="SSF51445">
    <property type="entry name" value="(Trans)glycosidases"/>
    <property type="match status" value="2"/>
</dbReference>
<dbReference type="GO" id="GO:0015109">
    <property type="term" value="F:chromate transmembrane transporter activity"/>
    <property type="evidence" value="ECO:0007669"/>
    <property type="project" value="InterPro"/>
</dbReference>
<keyword evidence="6" id="KW-0732">Signal</keyword>
<feature type="transmembrane region" description="Helical" evidence="10">
    <location>
        <begin position="1817"/>
        <end position="1834"/>
    </location>
</feature>
<evidence type="ECO:0000256" key="6">
    <source>
        <dbReference type="ARBA" id="ARBA00022729"/>
    </source>
</evidence>
<feature type="transmembrane region" description="Helical" evidence="10">
    <location>
        <begin position="1840"/>
        <end position="1861"/>
    </location>
</feature>
<feature type="transmembrane region" description="Helical" evidence="10">
    <location>
        <begin position="1452"/>
        <end position="1473"/>
    </location>
</feature>
<dbReference type="PANTHER" id="PTHR11069">
    <property type="entry name" value="GLUCOSYLCERAMIDASE"/>
    <property type="match status" value="1"/>
</dbReference>
<evidence type="ECO:0000256" key="2">
    <source>
        <dbReference type="ARBA" id="ARBA00005262"/>
    </source>
</evidence>
<evidence type="ECO:0008006" key="15">
    <source>
        <dbReference type="Google" id="ProtNLM"/>
    </source>
</evidence>
<evidence type="ECO:0000256" key="3">
    <source>
        <dbReference type="ARBA" id="ARBA00005382"/>
    </source>
</evidence>
<dbReference type="Pfam" id="PF17189">
    <property type="entry name" value="Glyco_hydro_30C"/>
    <property type="match status" value="2"/>
</dbReference>
<feature type="transmembrane region" description="Helical" evidence="10">
    <location>
        <begin position="1300"/>
        <end position="1320"/>
    </location>
</feature>
<dbReference type="Gene3D" id="3.20.20.80">
    <property type="entry name" value="Glycosidases"/>
    <property type="match status" value="2"/>
</dbReference>
<feature type="transmembrane region" description="Helical" evidence="10">
    <location>
        <begin position="1383"/>
        <end position="1402"/>
    </location>
</feature>
<feature type="transmembrane region" description="Helical" evidence="10">
    <location>
        <begin position="1332"/>
        <end position="1352"/>
    </location>
</feature>
<reference evidence="13" key="2">
    <citation type="journal article" date="2023" name="Microbiol Resour">
        <title>Decontamination and Annotation of the Draft Genome Sequence of the Oomycete Lagenidium giganteum ARSEF 373.</title>
        <authorList>
            <person name="Morgan W.R."/>
            <person name="Tartar A."/>
        </authorList>
    </citation>
    <scope>NUCLEOTIDE SEQUENCE</scope>
    <source>
        <strain evidence="13">ARSEF 373</strain>
    </source>
</reference>
<feature type="transmembrane region" description="Helical" evidence="10">
    <location>
        <begin position="1790"/>
        <end position="1810"/>
    </location>
</feature>
<feature type="domain" description="Glycosyl hydrolase family 30 TIM-barrel" evidence="11">
    <location>
        <begin position="91"/>
        <end position="455"/>
    </location>
</feature>
<gene>
    <name evidence="13" type="ORF">N0F65_006115</name>
</gene>
<dbReference type="InterPro" id="IPR001139">
    <property type="entry name" value="Glyco_hydro_30"/>
</dbReference>
<evidence type="ECO:0000256" key="8">
    <source>
        <dbReference type="ARBA" id="ARBA00022989"/>
    </source>
</evidence>
<feature type="transmembrane region" description="Helical" evidence="10">
    <location>
        <begin position="1755"/>
        <end position="1778"/>
    </location>
</feature>
<organism evidence="13 14">
    <name type="scientific">Lagenidium giganteum</name>
    <dbReference type="NCBI Taxonomy" id="4803"/>
    <lineage>
        <taxon>Eukaryota</taxon>
        <taxon>Sar</taxon>
        <taxon>Stramenopiles</taxon>
        <taxon>Oomycota</taxon>
        <taxon>Peronosporomycetes</taxon>
        <taxon>Pythiales</taxon>
        <taxon>Pythiaceae</taxon>
    </lineage>
</organism>
<dbReference type="PRINTS" id="PR00843">
    <property type="entry name" value="GLHYDRLASE30"/>
</dbReference>
<protein>
    <recommendedName>
        <fullName evidence="15">Glucosylceramidase</fullName>
    </recommendedName>
</protein>
<keyword evidence="7" id="KW-0378">Hydrolase</keyword>
<proteinExistence type="inferred from homology"/>
<feature type="transmembrane region" description="Helical" evidence="10">
    <location>
        <begin position="1983"/>
        <end position="2006"/>
    </location>
</feature>
<evidence type="ECO:0000256" key="1">
    <source>
        <dbReference type="ARBA" id="ARBA00004651"/>
    </source>
</evidence>
<evidence type="ECO:0000256" key="10">
    <source>
        <dbReference type="SAM" id="Phobius"/>
    </source>
</evidence>
<evidence type="ECO:0000313" key="14">
    <source>
        <dbReference type="Proteomes" id="UP001146120"/>
    </source>
</evidence>
<feature type="domain" description="Glycosyl hydrolase family 30 beta sandwich" evidence="12">
    <location>
        <begin position="1052"/>
        <end position="1115"/>
    </location>
</feature>
<feature type="transmembrane region" description="Helical" evidence="10">
    <location>
        <begin position="2051"/>
        <end position="2080"/>
    </location>
</feature>
<keyword evidence="14" id="KW-1185">Reference proteome</keyword>
<dbReference type="Proteomes" id="UP001146120">
    <property type="component" value="Unassembled WGS sequence"/>
</dbReference>
<keyword evidence="4" id="KW-1003">Cell membrane</keyword>
<keyword evidence="9 10" id="KW-0472">Membrane</keyword>
<name>A0AAV2Z534_9STRA</name>
<keyword evidence="5 10" id="KW-0812">Transmembrane</keyword>
<evidence type="ECO:0000256" key="4">
    <source>
        <dbReference type="ARBA" id="ARBA00022475"/>
    </source>
</evidence>
<reference evidence="13" key="1">
    <citation type="submission" date="2022-11" db="EMBL/GenBank/DDBJ databases">
        <authorList>
            <person name="Morgan W.R."/>
            <person name="Tartar A."/>
        </authorList>
    </citation>
    <scope>NUCLEOTIDE SEQUENCE</scope>
    <source>
        <strain evidence="13">ARSEF 373</strain>
    </source>
</reference>
<dbReference type="InterPro" id="IPR033452">
    <property type="entry name" value="GH30_C"/>
</dbReference>
<sequence length="2095" mass="227339">MLASAVAVAAQCASWSSRFGTHLDGVCVCNVTHPCANVSNAHLELAAGDIGVFETSKAGSRLNFSKLAWSSTRDTKLDGLTVDTRTTYQSIVGFGGAFTDAAAIGVYKLDSTLPERVLRAYFTADGLEYSLGRVPIASCDFSESVYSYNPVEDDLEMKHFSIDVDRAPTSHKLDLIHRTLNMTSRNLTLFASSWAPPTWMTRENKTENCQLKGTPGDKYWDALALYYSKFIDADEDEGIKIWGMTVQNEPIKQPLQLKAWQSLRLTAELERDFVKKNLGPMMAKNHPNLKLLILDDQKDEVLGWNASFADDDAKKYVHGIGVHWYKDVDFVLDPKNGGNFEELTKFHALHPDMLILATEACEGYLPNGLGTGAGTKLNQSSMVWQRGENYARDVINDLAHFASGWTDWNLVLDTDGGPNWAGNLVDAPILVDERNGSEYYQQPMYYVLGHFSKFLPPGSVRVALTINSTADGWDKVDKVAFVTPANQTVVILSNRNSAEMKVQLADATLARTASITLPANAIQTIIFRAANGTKADGNSLPKSLGMAPTGSWAFLMMSIALSTFLAAVAFALTCFTAPALADGSASDGGDATVESTSDDAIAFEERAGSCDNWSQRFQQKLEGVCVCSLAKPCDEVTNDHRGLKAGQVGVYTTSKQGDRLRFTTLSTTATEQADLATDMATTYQKIIGFGGAFTDAAAINVYRLDADLQQWLLDAYYSDRGLQYSLGRIPIASCDFSEREYSYNPVVDDFAMKHFSIDVDRAPNSHKLELIQRAINISSRHLTMFASSWAPPVWLTRENRTGNCHVKGSPGDKHWKALALYYSKFVDAYEAEGIKIWGMTVQNEPGKPIIQPSVWQSLRLSPEEERDFIKKDLGPLMRERHPELKIIAHDDQKPDIKSRLAPFQDPDARQYISGIGVHWYKDLDFFFFGVGGDFKALSDFHAQFPDMLILPTEACEGFLPKWLGTGVGVKLHDYKTMWKRAENYAHDILNDLLNFASGWTDWNIALDTNGGPNWAKNFVDAPIVVDEQGGKEFYKQPMYYILGHFAKFLPAGSVRVELTSVTKQKDLERVAFVTPDNWQVVILFNRKSSSRQLKLRCSPQQVVTLTLAAQSLHTVMIPPASPASSFSRSHTETLVMIMQRIKSGRSSKWNISRHTYSEAPEPRLEAVALALPHAVLLVATANATWTAQQFRRVIGLGAQVVGSLGHSSASAPIGNMPPAPQVESRLVSVVRHVLPLSLIAIGGRSANLALAHDHFVHKLGWLTDERFLEVFSITSAAPGPSSVQTFVAIGMLRAGPIGGLLALVCFVLPGWIVMTCAGLGTRTFTSGGMPLWLTGLGPAVVGLVVVAAARLWTKACGNDRTRAFVAGLTSCTVLATQETVSSVIFPVLILGGGVVTLVAQVSSGHPPEQVHVRKDMTSTGRAGKSIVIPSSGLSSLNLFAMCRSSGILSARVGAVLVATWVGVLILLGVYRSAASTTQHDMFSMFCTFYWIGAMSFNGDQTLPIMLVDLVQPGWVSKEQLLAGYALVKSLPGPFFNISAFLGAVAFGPLGAVVASMGFFGPGILLLYGLLPLWEHVRDNCWLRVFLTGVNAAAAGLVVVPIFTLWNKSVHSNASAMTALATGLLIGIFSAPTWLAMLFGGLLHYVLTPPTLDARGDRTRWRTMAKAASDKPYAAQANESYLRRLWSVVREIVPLSLISFGGPPAHLALAHDRFVYDLQWLTDERFLEVLSIASAIPGPSSTQVITSMGLFRAGPLGGLIALIFWMLPGWIVMTVAGMGAKVYLHDGMPDWMAGLAPAAVSLVVIASVRLWQKAVGTDNVKAIIATMSSCVVLATQGMSSLIFPIIMAAGGSIMMLSFALGYSALPQAADVVAMHHLERQIGIRPWAGVLVLLVWLGVLILLTVNHPQDGGEHTLLSMFYTFYWIGSVIFGGGQVMLPMLLNDIVNRGWVSKDQFLAGFALIQSLPGPLFNISAYLGSVLYGPVGALLAALGLFGPGVVLFFGLLPLWERVRENAKLKLFLSGVNASATGLVVASVFLLWEKAVHSQGSAAVGLATGLMVGVFNVPASLAIGAGALIGFLLTPSVFNIGQKNFCAS</sequence>
<feature type="transmembrane region" description="Helical" evidence="10">
    <location>
        <begin position="1537"/>
        <end position="1570"/>
    </location>
</feature>
<dbReference type="EMBL" id="DAKRPA010000056">
    <property type="protein sequence ID" value="DBA00915.1"/>
    <property type="molecule type" value="Genomic_DNA"/>
</dbReference>
<comment type="caution">
    <text evidence="13">The sequence shown here is derived from an EMBL/GenBank/DDBJ whole genome shotgun (WGS) entry which is preliminary data.</text>
</comment>
<feature type="domain" description="Glycosyl hydrolase family 30 TIM-barrel" evidence="11">
    <location>
        <begin position="686"/>
        <end position="1049"/>
    </location>
</feature>
<comment type="similarity">
    <text evidence="2">Belongs to the chromate ion transporter (CHR) (TC 2.A.51) family.</text>
</comment>
<dbReference type="InterPro" id="IPR033453">
    <property type="entry name" value="Glyco_hydro_30_TIM-barrel"/>
</dbReference>
<evidence type="ECO:0000256" key="7">
    <source>
        <dbReference type="ARBA" id="ARBA00022801"/>
    </source>
</evidence>
<evidence type="ECO:0000259" key="12">
    <source>
        <dbReference type="Pfam" id="PF17189"/>
    </source>
</evidence>
<dbReference type="GO" id="GO:0004348">
    <property type="term" value="F:glucosylceramidase activity"/>
    <property type="evidence" value="ECO:0007669"/>
    <property type="project" value="InterPro"/>
</dbReference>
<feature type="domain" description="Glycosyl hydrolase family 30 beta sandwich" evidence="12">
    <location>
        <begin position="458"/>
        <end position="525"/>
    </location>
</feature>
<feature type="transmembrane region" description="Helical" evidence="10">
    <location>
        <begin position="2018"/>
        <end position="2039"/>
    </location>
</feature>
<feature type="transmembrane region" description="Helical" evidence="10">
    <location>
        <begin position="1882"/>
        <end position="1901"/>
    </location>
</feature>
<dbReference type="PANTHER" id="PTHR11069:SF23">
    <property type="entry name" value="LYSOSOMAL ACID GLUCOSYLCERAMIDASE"/>
    <property type="match status" value="1"/>
</dbReference>
<dbReference type="GO" id="GO:0005886">
    <property type="term" value="C:plasma membrane"/>
    <property type="evidence" value="ECO:0007669"/>
    <property type="project" value="UniProtKB-SubCell"/>
</dbReference>
<accession>A0AAV2Z534</accession>
<feature type="transmembrane region" description="Helical" evidence="10">
    <location>
        <begin position="1582"/>
        <end position="1605"/>
    </location>
</feature>
<dbReference type="NCBIfam" id="TIGR00937">
    <property type="entry name" value="2A51"/>
    <property type="match status" value="1"/>
</dbReference>
<dbReference type="Pfam" id="PF02417">
    <property type="entry name" value="Chromate_transp"/>
    <property type="match status" value="4"/>
</dbReference>
<evidence type="ECO:0000256" key="9">
    <source>
        <dbReference type="ARBA" id="ARBA00023136"/>
    </source>
</evidence>
<keyword evidence="8 10" id="KW-1133">Transmembrane helix</keyword>
<comment type="subcellular location">
    <subcellularLocation>
        <location evidence="1">Cell membrane</location>
        <topology evidence="1">Multi-pass membrane protein</topology>
    </subcellularLocation>
</comment>
<evidence type="ECO:0000313" key="13">
    <source>
        <dbReference type="EMBL" id="DBA00915.1"/>
    </source>
</evidence>
<dbReference type="InterPro" id="IPR017853">
    <property type="entry name" value="GH"/>
</dbReference>
<feature type="transmembrane region" description="Helical" evidence="10">
    <location>
        <begin position="1921"/>
        <end position="1941"/>
    </location>
</feature>
<dbReference type="Pfam" id="PF02055">
    <property type="entry name" value="Glyco_hydro_30"/>
    <property type="match status" value="2"/>
</dbReference>
<evidence type="ECO:0000256" key="5">
    <source>
        <dbReference type="ARBA" id="ARBA00022692"/>
    </source>
</evidence>
<feature type="transmembrane region" description="Helical" evidence="10">
    <location>
        <begin position="1953"/>
        <end position="1977"/>
    </location>
</feature>
<dbReference type="FunFam" id="3.20.20.80:FF:000109">
    <property type="entry name" value="Glucosylceramidase 3"/>
    <property type="match status" value="2"/>
</dbReference>
<comment type="similarity">
    <text evidence="3">Belongs to the glycosyl hydrolase 30 family.</text>
</comment>
<feature type="transmembrane region" description="Helical" evidence="10">
    <location>
        <begin position="1617"/>
        <end position="1646"/>
    </location>
</feature>
<dbReference type="InterPro" id="IPR014047">
    <property type="entry name" value="Chr_Tranpt_l_chain"/>
</dbReference>
<dbReference type="InterPro" id="IPR003370">
    <property type="entry name" value="Chromate_transpt"/>
</dbReference>
<evidence type="ECO:0000259" key="11">
    <source>
        <dbReference type="Pfam" id="PF02055"/>
    </source>
</evidence>